<dbReference type="InterPro" id="IPR011051">
    <property type="entry name" value="RmlC_Cupin_sf"/>
</dbReference>
<evidence type="ECO:0000313" key="6">
    <source>
        <dbReference type="Proteomes" id="UP000615593"/>
    </source>
</evidence>
<dbReference type="Pfam" id="PF02678">
    <property type="entry name" value="Pirin"/>
    <property type="match status" value="1"/>
</dbReference>
<dbReference type="PANTHER" id="PTHR43212">
    <property type="entry name" value="QUERCETIN 2,3-DIOXYGENASE"/>
    <property type="match status" value="1"/>
</dbReference>
<comment type="caution">
    <text evidence="5">The sequence shown here is derived from an EMBL/GenBank/DDBJ whole genome shotgun (WGS) entry which is preliminary data.</text>
</comment>
<reference evidence="6" key="1">
    <citation type="journal article" date="2019" name="Int. J. Syst. Evol. Microbiol.">
        <title>The Global Catalogue of Microorganisms (GCM) 10K type strain sequencing project: providing services to taxonomists for standard genome sequencing and annotation.</title>
        <authorList>
            <consortium name="The Broad Institute Genomics Platform"/>
            <consortium name="The Broad Institute Genome Sequencing Center for Infectious Disease"/>
            <person name="Wu L."/>
            <person name="Ma J."/>
        </authorList>
    </citation>
    <scope>NUCLEOTIDE SEQUENCE [LARGE SCALE GENOMIC DNA]</scope>
    <source>
        <strain evidence="6">KCTC 12708</strain>
    </source>
</reference>
<dbReference type="CDD" id="cd02910">
    <property type="entry name" value="cupin_Yhhw_N"/>
    <property type="match status" value="1"/>
</dbReference>
<accession>A0ABQ3BM36</accession>
<keyword evidence="6" id="KW-1185">Reference proteome</keyword>
<dbReference type="Pfam" id="PF17954">
    <property type="entry name" value="Pirin_C_2"/>
    <property type="match status" value="1"/>
</dbReference>
<dbReference type="Gene3D" id="2.60.120.10">
    <property type="entry name" value="Jelly Rolls"/>
    <property type="match status" value="2"/>
</dbReference>
<dbReference type="PANTHER" id="PTHR43212:SF3">
    <property type="entry name" value="QUERCETIN 2,3-DIOXYGENASE"/>
    <property type="match status" value="1"/>
</dbReference>
<dbReference type="InterPro" id="IPR014710">
    <property type="entry name" value="RmlC-like_jellyroll"/>
</dbReference>
<evidence type="ECO:0000256" key="1">
    <source>
        <dbReference type="ARBA" id="ARBA00008416"/>
    </source>
</evidence>
<comment type="similarity">
    <text evidence="1 2">Belongs to the pirin family.</text>
</comment>
<evidence type="ECO:0008006" key="7">
    <source>
        <dbReference type="Google" id="ProtNLM"/>
    </source>
</evidence>
<feature type="domain" description="Quercetin 2,3-dioxygenase C-terminal cupin" evidence="4">
    <location>
        <begin position="148"/>
        <end position="235"/>
    </location>
</feature>
<dbReference type="EMBL" id="BMWY01000002">
    <property type="protein sequence ID" value="GGZ50897.1"/>
    <property type="molecule type" value="Genomic_DNA"/>
</dbReference>
<dbReference type="InterPro" id="IPR012093">
    <property type="entry name" value="Pirin"/>
</dbReference>
<dbReference type="RefSeq" id="WP_027883739.1">
    <property type="nucleotide sequence ID" value="NZ_BMWY01000002.1"/>
</dbReference>
<dbReference type="SUPFAM" id="SSF51182">
    <property type="entry name" value="RmlC-like cupins"/>
    <property type="match status" value="1"/>
</dbReference>
<proteinExistence type="inferred from homology"/>
<protein>
    <recommendedName>
        <fullName evidence="7">Pirin family protein</fullName>
    </recommendedName>
</protein>
<name>A0ABQ3BM36_9FLAO</name>
<sequence>MKKVFHPASTRGSSDFGWLKANYSFSFANYFNPNRLQFGALRVLNDDFIDGGMGFGTHPHQNMEIITIPLAGALQHKDSMGNEGIIHEGEVQVMSAGSGVQHSEFNGSKTEMANTLQIWVFTETENVEPRYDQKKYTPEDRHNKLLTVVSPKDDNDGNALWVHQQTYFNLGNIDAGKKVNYQVHRENHGMYIFLISGKVKIDDQTLEKRDALGIWEANGTEIEVLEDARILLIEVPME</sequence>
<dbReference type="Proteomes" id="UP000615593">
    <property type="component" value="Unassembled WGS sequence"/>
</dbReference>
<evidence type="ECO:0000259" key="4">
    <source>
        <dbReference type="Pfam" id="PF17954"/>
    </source>
</evidence>
<evidence type="ECO:0000256" key="2">
    <source>
        <dbReference type="RuleBase" id="RU003457"/>
    </source>
</evidence>
<evidence type="ECO:0000259" key="3">
    <source>
        <dbReference type="Pfam" id="PF02678"/>
    </source>
</evidence>
<dbReference type="GeneID" id="94368753"/>
<feature type="domain" description="Pirin N-terminal" evidence="3">
    <location>
        <begin position="13"/>
        <end position="120"/>
    </location>
</feature>
<gene>
    <name evidence="5" type="ORF">GCM10008088_10870</name>
</gene>
<dbReference type="InterPro" id="IPR003829">
    <property type="entry name" value="Pirin_N_dom"/>
</dbReference>
<organism evidence="5 6">
    <name type="scientific">Mesonia mobilis</name>
    <dbReference type="NCBI Taxonomy" id="369791"/>
    <lineage>
        <taxon>Bacteria</taxon>
        <taxon>Pseudomonadati</taxon>
        <taxon>Bacteroidota</taxon>
        <taxon>Flavobacteriia</taxon>
        <taxon>Flavobacteriales</taxon>
        <taxon>Flavobacteriaceae</taxon>
        <taxon>Mesonia</taxon>
    </lineage>
</organism>
<dbReference type="PIRSF" id="PIRSF006232">
    <property type="entry name" value="Pirin"/>
    <property type="match status" value="1"/>
</dbReference>
<evidence type="ECO:0000313" key="5">
    <source>
        <dbReference type="EMBL" id="GGZ50897.1"/>
    </source>
</evidence>
<dbReference type="InterPro" id="IPR041602">
    <property type="entry name" value="Quercetinase_C"/>
</dbReference>